<evidence type="ECO:0000259" key="1">
    <source>
        <dbReference type="Pfam" id="PF15055"/>
    </source>
</evidence>
<accession>A0ABP9Y702</accession>
<feature type="domain" description="Distal membrane-arm assembly complex protein 1-like" evidence="1">
    <location>
        <begin position="25"/>
        <end position="57"/>
    </location>
</feature>
<dbReference type="InterPro" id="IPR028036">
    <property type="entry name" value="DMAC1-like_dom"/>
</dbReference>
<name>A0ABP9Y702_9FUNG</name>
<proteinExistence type="predicted"/>
<gene>
    <name evidence="2" type="ORF">HPULCUR_007562</name>
</gene>
<organism evidence="2 3">
    <name type="scientific">Helicostylum pulchrum</name>
    <dbReference type="NCBI Taxonomy" id="562976"/>
    <lineage>
        <taxon>Eukaryota</taxon>
        <taxon>Fungi</taxon>
        <taxon>Fungi incertae sedis</taxon>
        <taxon>Mucoromycota</taxon>
        <taxon>Mucoromycotina</taxon>
        <taxon>Mucoromycetes</taxon>
        <taxon>Mucorales</taxon>
        <taxon>Mucorineae</taxon>
        <taxon>Mucoraceae</taxon>
        <taxon>Helicostylum</taxon>
    </lineage>
</organism>
<sequence length="86" mass="9266">MINKITNTLSGEEKTSQERERVYEDCLTCKLTGALAFGGLGAYALREASVVNKLPGRSKTAVGLGVAGVGKVNIRTCTHKRLTKRK</sequence>
<evidence type="ECO:0000313" key="3">
    <source>
        <dbReference type="Proteomes" id="UP001476247"/>
    </source>
</evidence>
<dbReference type="Proteomes" id="UP001476247">
    <property type="component" value="Unassembled WGS sequence"/>
</dbReference>
<protein>
    <recommendedName>
        <fullName evidence="1">Distal membrane-arm assembly complex protein 1-like domain-containing protein</fullName>
    </recommendedName>
</protein>
<dbReference type="Pfam" id="PF15055">
    <property type="entry name" value="DMAC1_Dmo2"/>
    <property type="match status" value="1"/>
</dbReference>
<keyword evidence="3" id="KW-1185">Reference proteome</keyword>
<reference evidence="2 3" key="1">
    <citation type="submission" date="2024-04" db="EMBL/GenBank/DDBJ databases">
        <title>genome sequences of Mucor flavus KT1a and Helicostylum pulchrum KT1b strains isolation_sourced from the surface of a dry-aged beef.</title>
        <authorList>
            <person name="Toyotome T."/>
            <person name="Hosono M."/>
            <person name="Torimaru M."/>
            <person name="Fukuda K."/>
            <person name="Mikami N."/>
        </authorList>
    </citation>
    <scope>NUCLEOTIDE SEQUENCE [LARGE SCALE GENOMIC DNA]</scope>
    <source>
        <strain evidence="2 3">KT1b</strain>
    </source>
</reference>
<evidence type="ECO:0000313" key="2">
    <source>
        <dbReference type="EMBL" id="GAA5802102.1"/>
    </source>
</evidence>
<comment type="caution">
    <text evidence="2">The sequence shown here is derived from an EMBL/GenBank/DDBJ whole genome shotgun (WGS) entry which is preliminary data.</text>
</comment>
<dbReference type="EMBL" id="BAABUJ010000021">
    <property type="protein sequence ID" value="GAA5802102.1"/>
    <property type="molecule type" value="Genomic_DNA"/>
</dbReference>